<dbReference type="Pfam" id="PF00132">
    <property type="entry name" value="Hexapep"/>
    <property type="match status" value="1"/>
</dbReference>
<dbReference type="GO" id="GO:0016740">
    <property type="term" value="F:transferase activity"/>
    <property type="evidence" value="ECO:0007669"/>
    <property type="project" value="UniProtKB-KW"/>
</dbReference>
<feature type="compositionally biased region" description="Acidic residues" evidence="1">
    <location>
        <begin position="232"/>
        <end position="241"/>
    </location>
</feature>
<evidence type="ECO:0000313" key="3">
    <source>
        <dbReference type="Proteomes" id="UP000245590"/>
    </source>
</evidence>
<gene>
    <name evidence="2" type="ORF">DEO23_15260</name>
</gene>
<keyword evidence="2" id="KW-0808">Transferase</keyword>
<dbReference type="EMBL" id="QFKX01000008">
    <property type="protein sequence ID" value="PWH04992.1"/>
    <property type="molecule type" value="Genomic_DNA"/>
</dbReference>
<protein>
    <submittedName>
        <fullName evidence="2">N-acetyltransferase</fullName>
    </submittedName>
</protein>
<dbReference type="PANTHER" id="PTHR43300">
    <property type="entry name" value="ACETYLTRANSFERASE"/>
    <property type="match status" value="1"/>
</dbReference>
<dbReference type="CDD" id="cd03358">
    <property type="entry name" value="LbH_WxcM_N_like"/>
    <property type="match status" value="1"/>
</dbReference>
<dbReference type="InterPro" id="IPR011004">
    <property type="entry name" value="Trimer_LpxA-like_sf"/>
</dbReference>
<dbReference type="Gene3D" id="2.160.10.10">
    <property type="entry name" value="Hexapeptide repeat proteins"/>
    <property type="match status" value="1"/>
</dbReference>
<reference evidence="2 3" key="1">
    <citation type="submission" date="2018-05" db="EMBL/GenBank/DDBJ databases">
        <title>Brachybacterium sp. M1HQ-2T, whole genome shotgun sequence.</title>
        <authorList>
            <person name="Tuo L."/>
        </authorList>
    </citation>
    <scope>NUCLEOTIDE SEQUENCE [LARGE SCALE GENOMIC DNA]</scope>
    <source>
        <strain evidence="2 3">M1HQ-2</strain>
    </source>
</reference>
<dbReference type="OrthoDB" id="2643438at2"/>
<evidence type="ECO:0000313" key="2">
    <source>
        <dbReference type="EMBL" id="PWH04992.1"/>
    </source>
</evidence>
<keyword evidence="3" id="KW-1185">Reference proteome</keyword>
<comment type="caution">
    <text evidence="2">The sequence shown here is derived from an EMBL/GenBank/DDBJ whole genome shotgun (WGS) entry which is preliminary data.</text>
</comment>
<proteinExistence type="predicted"/>
<evidence type="ECO:0000256" key="1">
    <source>
        <dbReference type="SAM" id="MobiDB-lite"/>
    </source>
</evidence>
<dbReference type="AlphaFoldDB" id="A0A2U2RGJ8"/>
<dbReference type="Proteomes" id="UP000245590">
    <property type="component" value="Unassembled WGS sequence"/>
</dbReference>
<dbReference type="RefSeq" id="WP_109276895.1">
    <property type="nucleotide sequence ID" value="NZ_QFKX01000008.1"/>
</dbReference>
<organism evidence="2 3">
    <name type="scientific">Brachybacterium endophyticum</name>
    <dbReference type="NCBI Taxonomy" id="2182385"/>
    <lineage>
        <taxon>Bacteria</taxon>
        <taxon>Bacillati</taxon>
        <taxon>Actinomycetota</taxon>
        <taxon>Actinomycetes</taxon>
        <taxon>Micrococcales</taxon>
        <taxon>Dermabacteraceae</taxon>
        <taxon>Brachybacterium</taxon>
    </lineage>
</organism>
<dbReference type="InterPro" id="IPR001451">
    <property type="entry name" value="Hexapep"/>
</dbReference>
<dbReference type="InterPro" id="IPR050179">
    <property type="entry name" value="Trans_hexapeptide_repeat"/>
</dbReference>
<sequence>MNESTPSARVPRDGVRIVDSADVADTARIGAGSSIWHLAQVREDAELGSDCIVGRGAYVGTGVHMGDGCKVQNYALVYEPAELAEGVFVGPAAVFTNDHRPRAVNPDLSPKSAEDWEPVGVTCRQGASIGARAVCVAPVTIGEWAMVAAGSTVTRDVPPYALVAGVPARRLAWVGRSGEKLQPAADGTDSWVCPSTGEWYVADEATGGLRLASDAVPSPAGGATDMDIHDQGEDEGAWTSR</sequence>
<name>A0A2U2RGJ8_9MICO</name>
<feature type="region of interest" description="Disordered" evidence="1">
    <location>
        <begin position="211"/>
        <end position="241"/>
    </location>
</feature>
<accession>A0A2U2RGJ8</accession>
<dbReference type="PANTHER" id="PTHR43300:SF4">
    <property type="entry name" value="ACYL-[ACYL-CARRIER-PROTEIN]--UDP-N-ACETYLGLUCOSAMINE O-ACYLTRANSFERASE"/>
    <property type="match status" value="1"/>
</dbReference>
<dbReference type="SUPFAM" id="SSF51161">
    <property type="entry name" value="Trimeric LpxA-like enzymes"/>
    <property type="match status" value="1"/>
</dbReference>
<dbReference type="Pfam" id="PF14602">
    <property type="entry name" value="Hexapep_2"/>
    <property type="match status" value="1"/>
</dbReference>